<dbReference type="HOGENOM" id="CLU_498583_0_0_11"/>
<dbReference type="InterPro" id="IPR041468">
    <property type="entry name" value="HTH_ParB/Spo0J"/>
</dbReference>
<comment type="similarity">
    <text evidence="1">Belongs to the ParB family.</text>
</comment>
<dbReference type="GO" id="GO:0005694">
    <property type="term" value="C:chromosome"/>
    <property type="evidence" value="ECO:0007669"/>
    <property type="project" value="TreeGrafter"/>
</dbReference>
<dbReference type="AlphaFoldDB" id="A0A075JJA6"/>
<dbReference type="RefSeq" id="WP_041229502.1">
    <property type="nucleotide sequence ID" value="NZ_CP008890.1"/>
</dbReference>
<dbReference type="SMART" id="SM00470">
    <property type="entry name" value="ParB"/>
    <property type="match status" value="1"/>
</dbReference>
<accession>A0A075JJA6</accession>
<dbReference type="PANTHER" id="PTHR33375">
    <property type="entry name" value="CHROMOSOME-PARTITIONING PROTEIN PARB-RELATED"/>
    <property type="match status" value="1"/>
</dbReference>
<name>A0A075JJA6_9MICO</name>
<gene>
    <name evidence="5" type="ORF">HX89_14285</name>
</gene>
<dbReference type="Proteomes" id="UP000027986">
    <property type="component" value="Plasmid unnamed"/>
</dbReference>
<proteinExistence type="inferred from homology"/>
<evidence type="ECO:0000313" key="5">
    <source>
        <dbReference type="EMBL" id="AIF41875.1"/>
    </source>
</evidence>
<dbReference type="NCBIfam" id="TIGR00180">
    <property type="entry name" value="parB_part"/>
    <property type="match status" value="1"/>
</dbReference>
<evidence type="ECO:0000256" key="1">
    <source>
        <dbReference type="ARBA" id="ARBA00006295"/>
    </source>
</evidence>
<dbReference type="InterPro" id="IPR003115">
    <property type="entry name" value="ParB_N"/>
</dbReference>
<dbReference type="InterPro" id="IPR050336">
    <property type="entry name" value="Chromosome_partition/occlusion"/>
</dbReference>
<dbReference type="Pfam" id="PF17762">
    <property type="entry name" value="HTH_ParB"/>
    <property type="match status" value="1"/>
</dbReference>
<dbReference type="GO" id="GO:0045881">
    <property type="term" value="P:positive regulation of sporulation resulting in formation of a cellular spore"/>
    <property type="evidence" value="ECO:0007669"/>
    <property type="project" value="TreeGrafter"/>
</dbReference>
<dbReference type="PANTHER" id="PTHR33375:SF1">
    <property type="entry name" value="CHROMOSOME-PARTITIONING PROTEIN PARB-RELATED"/>
    <property type="match status" value="1"/>
</dbReference>
<feature type="region of interest" description="Disordered" evidence="3">
    <location>
        <begin position="1"/>
        <end position="57"/>
    </location>
</feature>
<dbReference type="GeneID" id="41842180"/>
<dbReference type="SUPFAM" id="SSF109709">
    <property type="entry name" value="KorB DNA-binding domain-like"/>
    <property type="match status" value="1"/>
</dbReference>
<keyword evidence="2" id="KW-0159">Chromosome partition</keyword>
<dbReference type="OrthoDB" id="3176965at2"/>
<dbReference type="InterPro" id="IPR036086">
    <property type="entry name" value="ParB/Sulfiredoxin_sf"/>
</dbReference>
<dbReference type="eggNOG" id="COG1475">
    <property type="taxonomic scope" value="Bacteria"/>
</dbReference>
<dbReference type="Pfam" id="PF02195">
    <property type="entry name" value="ParB_N"/>
    <property type="match status" value="1"/>
</dbReference>
<dbReference type="GO" id="GO:0007059">
    <property type="term" value="P:chromosome segregation"/>
    <property type="evidence" value="ECO:0007669"/>
    <property type="project" value="UniProtKB-KW"/>
</dbReference>
<dbReference type="Gene3D" id="3.90.1530.30">
    <property type="match status" value="1"/>
</dbReference>
<protein>
    <recommendedName>
        <fullName evidence="4">HTH cro/C1-type domain-containing protein</fullName>
    </recommendedName>
</protein>
<dbReference type="Gene3D" id="1.10.10.2830">
    <property type="match status" value="1"/>
</dbReference>
<feature type="domain" description="HTH cro/C1-type" evidence="4">
    <location>
        <begin position="155"/>
        <end position="182"/>
    </location>
</feature>
<evidence type="ECO:0000259" key="4">
    <source>
        <dbReference type="PROSITE" id="PS50943"/>
    </source>
</evidence>
<reference evidence="5 6" key="1">
    <citation type="submission" date="2014-07" db="EMBL/GenBank/DDBJ databases">
        <title>Genome Sequencing of Dermacoccus nishinomiyaensis.</title>
        <authorList>
            <person name="Hong K.W."/>
            <person name="Chan K.G."/>
        </authorList>
    </citation>
    <scope>NUCLEOTIDE SEQUENCE [LARGE SCALE GENOMIC DNA]</scope>
    <source>
        <strain evidence="5 6">M25</strain>
        <plasmid evidence="6">Plasmid unnamed</plasmid>
    </source>
</reference>
<dbReference type="GO" id="GO:0003677">
    <property type="term" value="F:DNA binding"/>
    <property type="evidence" value="ECO:0007669"/>
    <property type="project" value="InterPro"/>
</dbReference>
<evidence type="ECO:0000313" key="6">
    <source>
        <dbReference type="Proteomes" id="UP000027986"/>
    </source>
</evidence>
<dbReference type="InterPro" id="IPR001387">
    <property type="entry name" value="Cro/C1-type_HTH"/>
</dbReference>
<dbReference type="KEGG" id="dni:HX89_14285"/>
<evidence type="ECO:0000256" key="2">
    <source>
        <dbReference type="ARBA" id="ARBA00022829"/>
    </source>
</evidence>
<keyword evidence="6" id="KW-1185">Reference proteome</keyword>
<dbReference type="SUPFAM" id="SSF110849">
    <property type="entry name" value="ParB/Sulfiredoxin"/>
    <property type="match status" value="1"/>
</dbReference>
<geneLocation type="plasmid" evidence="5 6">
    <name>unnamed</name>
</geneLocation>
<dbReference type="EMBL" id="CP008890">
    <property type="protein sequence ID" value="AIF41875.1"/>
    <property type="molecule type" value="Genomic_DNA"/>
</dbReference>
<keyword evidence="5" id="KW-0614">Plasmid</keyword>
<dbReference type="CDD" id="cd00093">
    <property type="entry name" value="HTH_XRE"/>
    <property type="match status" value="1"/>
</dbReference>
<sequence>MAGKKNDLGGLQLKRHRESTDEQSAPSVVSAVRAGGDPRVRRLPLDSVADNPENPEARAGDVTELAASMRQVGQLQPGLVVTARAFLEAHPEHTDTIGDRAWVLLAGHRRKAAAREAGLEVLEVLERDGERMDEAVLHENMHRLALSPIEEAESFQRVMQRNNLSQRQMAEHAGISQSYLAKRLHLLKLPETLRRAVDSGVVAPSVGVAIVRENDAEVLAALEAVLTKTEPDLTQSWALTSAVREASATVRQRQALLAAQEKAHAEGVTVVEDPDATFGPWKLGDHRLGDEAQIEQARAAGDLAYVPQINGTGEPVPVRLSVPSETTPVANTYEQQRKEADKERKASNEARRAFLIDLVKKMPGAKERTAITTLATLRGAHLGSQVTSAARRIAQAAGVGPDADTDWDWRMALLDQPSGVREHLAWIVALVALEDELRWANVSTWSTAALELVTYMTERGYTLTEHEERMVAKSTHTKEQDA</sequence>
<dbReference type="InterPro" id="IPR004437">
    <property type="entry name" value="ParB/RepB/Spo0J"/>
</dbReference>
<organism evidence="5 6">
    <name type="scientific">Dermacoccus nishinomiyaensis</name>
    <dbReference type="NCBI Taxonomy" id="1274"/>
    <lineage>
        <taxon>Bacteria</taxon>
        <taxon>Bacillati</taxon>
        <taxon>Actinomycetota</taxon>
        <taxon>Actinomycetes</taxon>
        <taxon>Micrococcales</taxon>
        <taxon>Dermacoccaceae</taxon>
        <taxon>Dermacoccus</taxon>
    </lineage>
</organism>
<evidence type="ECO:0000256" key="3">
    <source>
        <dbReference type="SAM" id="MobiDB-lite"/>
    </source>
</evidence>
<dbReference type="PROSITE" id="PS50943">
    <property type="entry name" value="HTH_CROC1"/>
    <property type="match status" value="1"/>
</dbReference>